<feature type="domain" description="HTH cro/C1-type" evidence="2">
    <location>
        <begin position="23"/>
        <end position="76"/>
    </location>
</feature>
<dbReference type="CDD" id="cd00093">
    <property type="entry name" value="HTH_XRE"/>
    <property type="match status" value="1"/>
</dbReference>
<dbReference type="RefSeq" id="WP_114014099.1">
    <property type="nucleotide sequence ID" value="NZ_QOIM01000022.1"/>
</dbReference>
<dbReference type="Pfam" id="PF13560">
    <property type="entry name" value="HTH_31"/>
    <property type="match status" value="1"/>
</dbReference>
<gene>
    <name evidence="3" type="ORF">DQ392_04180</name>
</gene>
<accession>A0A367F269</accession>
<dbReference type="PROSITE" id="PS50943">
    <property type="entry name" value="HTH_CROC1"/>
    <property type="match status" value="1"/>
</dbReference>
<name>A0A367F269_9ACTN</name>
<evidence type="ECO:0000313" key="3">
    <source>
        <dbReference type="EMBL" id="RCG23885.1"/>
    </source>
</evidence>
<dbReference type="SUPFAM" id="SSF47413">
    <property type="entry name" value="lambda repressor-like DNA-binding domains"/>
    <property type="match status" value="1"/>
</dbReference>
<evidence type="ECO:0000259" key="2">
    <source>
        <dbReference type="PROSITE" id="PS50943"/>
    </source>
</evidence>
<dbReference type="InterPro" id="IPR010982">
    <property type="entry name" value="Lambda_DNA-bd_dom_sf"/>
</dbReference>
<dbReference type="AlphaFoldDB" id="A0A367F269"/>
<comment type="caution">
    <text evidence="3">The sequence shown here is derived from an EMBL/GenBank/DDBJ whole genome shotgun (WGS) entry which is preliminary data.</text>
</comment>
<dbReference type="InterPro" id="IPR043917">
    <property type="entry name" value="DUF5753"/>
</dbReference>
<dbReference type="EMBL" id="QOIM01000022">
    <property type="protein sequence ID" value="RCG23885.1"/>
    <property type="molecule type" value="Genomic_DNA"/>
</dbReference>
<reference evidence="3 4" key="1">
    <citation type="submission" date="2018-06" db="EMBL/GenBank/DDBJ databases">
        <title>Streptomyces reniochalinae sp. nov. and Streptomyces diacarnus sp. nov. from marine sponges.</title>
        <authorList>
            <person name="Li L."/>
        </authorList>
    </citation>
    <scope>NUCLEOTIDE SEQUENCE [LARGE SCALE GENOMIC DNA]</scope>
    <source>
        <strain evidence="3 4">LHW50302</strain>
    </source>
</reference>
<dbReference type="SMART" id="SM00530">
    <property type="entry name" value="HTH_XRE"/>
    <property type="match status" value="1"/>
</dbReference>
<dbReference type="Gene3D" id="1.10.260.40">
    <property type="entry name" value="lambda repressor-like DNA-binding domains"/>
    <property type="match status" value="1"/>
</dbReference>
<organism evidence="3 4">
    <name type="scientific">Streptomyces reniochalinae</name>
    <dbReference type="NCBI Taxonomy" id="2250578"/>
    <lineage>
        <taxon>Bacteria</taxon>
        <taxon>Bacillati</taxon>
        <taxon>Actinomycetota</taxon>
        <taxon>Actinomycetes</taxon>
        <taxon>Kitasatosporales</taxon>
        <taxon>Streptomycetaceae</taxon>
        <taxon>Streptomyces</taxon>
    </lineage>
</organism>
<dbReference type="Pfam" id="PF19054">
    <property type="entry name" value="DUF5753"/>
    <property type="match status" value="1"/>
</dbReference>
<protein>
    <submittedName>
        <fullName evidence="3">Helix-turn-helix domain-containing protein</fullName>
    </submittedName>
</protein>
<evidence type="ECO:0000256" key="1">
    <source>
        <dbReference type="SAM" id="MobiDB-lite"/>
    </source>
</evidence>
<evidence type="ECO:0000313" key="4">
    <source>
        <dbReference type="Proteomes" id="UP000253507"/>
    </source>
</evidence>
<sequence length="313" mass="34295">MAKKQLRETRLNVPQGGALGEDVRRVREARGISQSGLGGATGYSKSYVSKVESGSVFPSERFVKGCDKAFGTGDLFARQHRRISEGEHPAWFAPFIETERLADTIEDYSTLFIFGLLQTPAYARAALEASAPGADPRDIEAKVAGRIRRQAILEREDPPRVWVVLHEACLRANVGTPEVMAEQLRSLREAVRRFPTLTLQVLPLAASAAARATPFTLLSFEDRRPSVHVEGPMGGRPYDDRGAVTVSRGVYDHLRACSLGAHASLDLIDTARGAHERQARLDQVQPQRWGRRQLRGVGAGARVRRRPGAGAGQ</sequence>
<dbReference type="OrthoDB" id="2897536at2"/>
<keyword evidence="4" id="KW-1185">Reference proteome</keyword>
<dbReference type="GO" id="GO:0003677">
    <property type="term" value="F:DNA binding"/>
    <property type="evidence" value="ECO:0007669"/>
    <property type="project" value="InterPro"/>
</dbReference>
<dbReference type="Proteomes" id="UP000253507">
    <property type="component" value="Unassembled WGS sequence"/>
</dbReference>
<proteinExistence type="predicted"/>
<feature type="region of interest" description="Disordered" evidence="1">
    <location>
        <begin position="279"/>
        <end position="313"/>
    </location>
</feature>
<dbReference type="InterPro" id="IPR001387">
    <property type="entry name" value="Cro/C1-type_HTH"/>
</dbReference>